<proteinExistence type="predicted"/>
<dbReference type="InterPro" id="IPR027417">
    <property type="entry name" value="P-loop_NTPase"/>
</dbReference>
<gene>
    <name evidence="1" type="ORF">CC78DRAFT_533285</name>
</gene>
<reference evidence="2" key="1">
    <citation type="journal article" date="2020" name="Stud. Mycol.">
        <title>101 Dothideomycetes genomes: A test case for predicting lifestyles and emergence of pathogens.</title>
        <authorList>
            <person name="Haridas S."/>
            <person name="Albert R."/>
            <person name="Binder M."/>
            <person name="Bloem J."/>
            <person name="LaButti K."/>
            <person name="Salamov A."/>
            <person name="Andreopoulos B."/>
            <person name="Baker S."/>
            <person name="Barry K."/>
            <person name="Bills G."/>
            <person name="Bluhm B."/>
            <person name="Cannon C."/>
            <person name="Castanera R."/>
            <person name="Culley D."/>
            <person name="Daum C."/>
            <person name="Ezra D."/>
            <person name="Gonzalez J."/>
            <person name="Henrissat B."/>
            <person name="Kuo A."/>
            <person name="Liang C."/>
            <person name="Lipzen A."/>
            <person name="Lutzoni F."/>
            <person name="Magnuson J."/>
            <person name="Mondo S."/>
            <person name="Nolan M."/>
            <person name="Ohm R."/>
            <person name="Pangilinan J."/>
            <person name="Park H.-J."/>
            <person name="Ramirez L."/>
            <person name="Alfaro M."/>
            <person name="Sun H."/>
            <person name="Tritt A."/>
            <person name="Yoshinaga Y."/>
            <person name="Zwiers L.-H."/>
            <person name="Turgeon B."/>
            <person name="Goodwin S."/>
            <person name="Spatafora J."/>
            <person name="Crous P."/>
            <person name="Grigoriev I."/>
        </authorList>
    </citation>
    <scope>NUCLEOTIDE SEQUENCE [LARGE SCALE GENOMIC DNA]</scope>
    <source>
        <strain evidence="2">CBS 304.66</strain>
    </source>
</reference>
<protein>
    <recommendedName>
        <fullName evidence="3">Ryanodine receptor Ryr domain-containing protein</fullName>
    </recommendedName>
</protein>
<dbReference type="SUPFAM" id="SSF52540">
    <property type="entry name" value="P-loop containing nucleoside triphosphate hydrolases"/>
    <property type="match status" value="1"/>
</dbReference>
<dbReference type="Gene3D" id="6.20.350.10">
    <property type="match status" value="1"/>
</dbReference>
<name>A0A9P4N031_9PLEO</name>
<evidence type="ECO:0008006" key="3">
    <source>
        <dbReference type="Google" id="ProtNLM"/>
    </source>
</evidence>
<dbReference type="Proteomes" id="UP000800093">
    <property type="component" value="Unassembled WGS sequence"/>
</dbReference>
<dbReference type="OrthoDB" id="5305673at2759"/>
<evidence type="ECO:0000313" key="2">
    <source>
        <dbReference type="Proteomes" id="UP000800093"/>
    </source>
</evidence>
<dbReference type="EMBL" id="ML986616">
    <property type="protein sequence ID" value="KAF2264435.1"/>
    <property type="molecule type" value="Genomic_DNA"/>
</dbReference>
<keyword evidence="2" id="KW-1185">Reference proteome</keyword>
<evidence type="ECO:0000313" key="1">
    <source>
        <dbReference type="EMBL" id="KAF2264435.1"/>
    </source>
</evidence>
<accession>A0A9P4N031</accession>
<sequence>MSLSRELLIAGAAPQDLFLFPDAQPTSDQEASSPRTVWFKGGAGLVHHLLKPLEQSIPKVEIHAPEFKITSWSPSSLIELSDYTINDSGQPTFTPKHQRRLENNDLWDVPQRLPPYSHDKRTVLVYQDGGSSVAKKDSRAFSSLIESRSLQRARPELSWPDYFIYHMSRPLCEGHLWDNVRPSPRNKQAGWDPERLVVVVRADDLRAEGIQLSHGLSWEKTCEDFVKQLGSVGKLVTLVTCPHLIVLFGCDGVIYHRGLEVAEPILFFDPLRSEGQFYRENLKDVPGVMEAFVAGFAKEVVWANTVDYEKAVKAGFRASRGLSRRGISKQDKYHSLYDTQSIMGKFNNNGRTGWVRDHQIQCADGDPDALIRFDIPSDGIGAGDENSWSLLDDLVGDPAEIARKIVTEGTHSAKIEVPLRRFNQLELFDRKEIELFQTLFNGLDEYLATPQTKPLSIAFFGPRGSGKSFAALQVAESAFAGRHARQLRFDLSQFKSQEDLVEAFHRVRDCTLEGFIPLVYFNNFDADFNGSQFGWLPYLLPVLSSGRFSSGGVDRPIGSGVFFFGANATKTYAHLQRFADKLSSTSNPKSVRAVREFLGCLQGFVNMVGFNRISTADRLYPLRRAVALRALLAERAPGLKSGNRINIDESVLNALLIVPEYRQGIRSLSSILGMCRLNNERHFQRAALPPHSQLELHVKYEDFKDAMRGFPVPKEIRDLLAERLNQAYIDHKRRTELSKPENRGKSQEQIDVEHFLKPWDRLEENYRESNREHADAIPEKLCMIYCFLSERKDNRKPVTSFTEEEIDVMAQAEKARWNSERLQRQWRTGKRSANQRTTPFLMPWEDLDEEVKDLDRILVRSYPDILPEDYAIYRMGPIG</sequence>
<dbReference type="AlphaFoldDB" id="A0A9P4N031"/>
<organism evidence="1 2">
    <name type="scientific">Lojkania enalia</name>
    <dbReference type="NCBI Taxonomy" id="147567"/>
    <lineage>
        <taxon>Eukaryota</taxon>
        <taxon>Fungi</taxon>
        <taxon>Dikarya</taxon>
        <taxon>Ascomycota</taxon>
        <taxon>Pezizomycotina</taxon>
        <taxon>Dothideomycetes</taxon>
        <taxon>Pleosporomycetidae</taxon>
        <taxon>Pleosporales</taxon>
        <taxon>Pleosporales incertae sedis</taxon>
        <taxon>Lojkania</taxon>
    </lineage>
</organism>
<comment type="caution">
    <text evidence="1">The sequence shown here is derived from an EMBL/GenBank/DDBJ whole genome shotgun (WGS) entry which is preliminary data.</text>
</comment>